<keyword evidence="1" id="KW-1133">Transmembrane helix</keyword>
<evidence type="ECO:0000256" key="1">
    <source>
        <dbReference type="SAM" id="Phobius"/>
    </source>
</evidence>
<proteinExistence type="predicted"/>
<dbReference type="AlphaFoldDB" id="A0A2K8YYE5"/>
<keyword evidence="1" id="KW-0812">Transmembrane</keyword>
<evidence type="ECO:0000313" key="3">
    <source>
        <dbReference type="Proteomes" id="UP000232883"/>
    </source>
</evidence>
<feature type="transmembrane region" description="Helical" evidence="1">
    <location>
        <begin position="12"/>
        <end position="29"/>
    </location>
</feature>
<dbReference type="Proteomes" id="UP000232883">
    <property type="component" value="Chromosome"/>
</dbReference>
<accession>A0A2K8YYE5</accession>
<protein>
    <recommendedName>
        <fullName evidence="4">Glycosyltransferase RgtA/B/C/D-like domain-containing protein</fullName>
    </recommendedName>
</protein>
<dbReference type="EMBL" id="CP025096">
    <property type="protein sequence ID" value="AUD02609.1"/>
    <property type="molecule type" value="Genomic_DNA"/>
</dbReference>
<feature type="transmembrane region" description="Helical" evidence="1">
    <location>
        <begin position="370"/>
        <end position="389"/>
    </location>
</feature>
<feature type="transmembrane region" description="Helical" evidence="1">
    <location>
        <begin position="309"/>
        <end position="333"/>
    </location>
</feature>
<evidence type="ECO:0008006" key="4">
    <source>
        <dbReference type="Google" id="ProtNLM"/>
    </source>
</evidence>
<evidence type="ECO:0000313" key="2">
    <source>
        <dbReference type="EMBL" id="AUD02609.1"/>
    </source>
</evidence>
<dbReference type="RefSeq" id="WP_100988326.1">
    <property type="nucleotide sequence ID" value="NZ_CP025096.1"/>
</dbReference>
<feature type="transmembrane region" description="Helical" evidence="1">
    <location>
        <begin position="116"/>
        <end position="132"/>
    </location>
</feature>
<feature type="transmembrane region" description="Helical" evidence="1">
    <location>
        <begin position="169"/>
        <end position="200"/>
    </location>
</feature>
<reference evidence="2 3" key="1">
    <citation type="submission" date="2017-11" db="EMBL/GenBank/DDBJ databases">
        <title>Taxonomic description and genome sequences of Spirosoma HA7 sp. nov., isolated from pollen microhabitat of Corylus avellana.</title>
        <authorList>
            <person name="Ambika Manirajan B."/>
            <person name="Suarez C."/>
            <person name="Ratering S."/>
            <person name="Geissler-Plaum R."/>
            <person name="Cardinale M."/>
            <person name="Sylvia S."/>
        </authorList>
    </citation>
    <scope>NUCLEOTIDE SEQUENCE [LARGE SCALE GENOMIC DNA]</scope>
    <source>
        <strain evidence="2 3">HA7</strain>
    </source>
</reference>
<sequence length="527" mass="61033">MKQQRNETQWLSLALLLIVSVSLISSLFFKEKWLWMDEVLSYILISDSSITHMNDALVSSMDQNPPVFPNIYWMLGHLITENPQFLRAATVVVFAITLTIFYRYTTRLIGNPTTNFVLITAIVALTYLNLSLSTQIRGYALFLLVCVGYFTLIHRLITSPDRAGLVVAFGLLALLLVFTHSFGLFYAAASGAFFAGLWLWSKNRQYLIVLAVHVLVLLVWLVVWYPNFVIQTEAGKPHSWIPIPTFSSFFTIVGELAPSLSSSLERQSVFQILPFLRFFLLIGLWAYIALPRLVKSSFGELIRDKAFTFYLLAGFFYLVPIIISLVVSLFFRSVFISRYLWPGHLLVVYQLVYAFYFFRDRWQLSAPRLAFATRLLPLYMLLLAGFIFYQNRKLTAFPSGVLSYLPQLDKRYPVFVETADYFLPIWFHDKKTKIRYLLDWETAMNKRNILQATVAHKVLKSVREKYNVNNILTSQDFNQSMVPHFYVIDESSNYQIEHFIENGRVQIIRELPIGIKGHRILECILRS</sequence>
<feature type="transmembrane region" description="Helical" evidence="1">
    <location>
        <begin position="206"/>
        <end position="228"/>
    </location>
</feature>
<keyword evidence="1" id="KW-0472">Membrane</keyword>
<feature type="transmembrane region" description="Helical" evidence="1">
    <location>
        <begin position="339"/>
        <end position="358"/>
    </location>
</feature>
<organism evidence="2 3">
    <name type="scientific">Spirosoma pollinicola</name>
    <dbReference type="NCBI Taxonomy" id="2057025"/>
    <lineage>
        <taxon>Bacteria</taxon>
        <taxon>Pseudomonadati</taxon>
        <taxon>Bacteroidota</taxon>
        <taxon>Cytophagia</taxon>
        <taxon>Cytophagales</taxon>
        <taxon>Cytophagaceae</taxon>
        <taxon>Spirosoma</taxon>
    </lineage>
</organism>
<feature type="transmembrane region" description="Helical" evidence="1">
    <location>
        <begin position="240"/>
        <end position="257"/>
    </location>
</feature>
<name>A0A2K8YYE5_9BACT</name>
<feature type="transmembrane region" description="Helical" evidence="1">
    <location>
        <begin position="269"/>
        <end position="288"/>
    </location>
</feature>
<keyword evidence="3" id="KW-1185">Reference proteome</keyword>
<feature type="transmembrane region" description="Helical" evidence="1">
    <location>
        <begin position="85"/>
        <end position="104"/>
    </location>
</feature>
<dbReference type="OrthoDB" id="919397at2"/>
<feature type="transmembrane region" description="Helical" evidence="1">
    <location>
        <begin position="138"/>
        <end position="157"/>
    </location>
</feature>
<gene>
    <name evidence="2" type="ORF">CWM47_12660</name>
</gene>
<dbReference type="KEGG" id="spir:CWM47_12660"/>